<dbReference type="AlphaFoldDB" id="A0A9Q1N2W5"/>
<sequence length="432" mass="50798">MRFRIGLVNVHKTPIEVKDLHDEEAELVNVHFLRVNKSVTWKDLFPEWIDENVPQKSLQCPEIPMPELEDYVDLDVVMARVPCANATNVFRLQVNLVVANLLVKNGLDSNDVYREIYVVFIGPCQEEWRKYASSSTSNKIAHNPREAYVTVLHSSESYVCGAISLAQSIILSNSTKDLILLVDNSISQEALHSLKLAGWKIKIIERIRNPHAKRGTYNEWNYSKLRIWQLIEYDKLIFVDADFLFFKNIDHFFMFPQLSAAGNCRHVFNSGIMIIEPSECTFKTLMEKTLTIVSYNGGDQGFLNEVFSWWHRWPAKLNYLKNFQTDENRKYEYPEDAYAMHYLGLKPWMCYKDYDCNWDALEYRDFPNDLIHAKWWKVYDLMPKELQKFCDLTSEMDTRIRLERKKAKIANFSDGHWKIHVKDPRRLSDSDI</sequence>
<comment type="similarity">
    <text evidence="4">Belongs to the glycosyltransferase 8 family.</text>
</comment>
<dbReference type="Pfam" id="PF01501">
    <property type="entry name" value="Glyco_transf_8"/>
    <property type="match status" value="1"/>
</dbReference>
<reference evidence="6" key="1">
    <citation type="journal article" date="2023" name="Proc. Natl. Acad. Sci. U.S.A.">
        <title>Genomic and structural basis for evolution of tropane alkaloid biosynthesis.</title>
        <authorList>
            <person name="Wanga Y.-J."/>
            <person name="Taina T."/>
            <person name="Yua J.-Y."/>
            <person name="Lia J."/>
            <person name="Xua B."/>
            <person name="Chenc J."/>
            <person name="D'Auriad J.C."/>
            <person name="Huanga J.-P."/>
            <person name="Huanga S.-X."/>
        </authorList>
    </citation>
    <scope>NUCLEOTIDE SEQUENCE [LARGE SCALE GENOMIC DNA]</scope>
    <source>
        <strain evidence="6">cv. KIB-2019</strain>
    </source>
</reference>
<dbReference type="CDD" id="cd02537">
    <property type="entry name" value="GT8_Glycogenin"/>
    <property type="match status" value="1"/>
</dbReference>
<dbReference type="EC" id="2.4.1.-" evidence="4"/>
<dbReference type="PANTHER" id="PTHR11183">
    <property type="entry name" value="GLYCOGENIN SUBFAMILY MEMBER"/>
    <property type="match status" value="1"/>
</dbReference>
<keyword evidence="1" id="KW-0328">Glycosyltransferase</keyword>
<evidence type="ECO:0000256" key="2">
    <source>
        <dbReference type="ARBA" id="ARBA00022679"/>
    </source>
</evidence>
<protein>
    <recommendedName>
        <fullName evidence="4">Hexosyltransferase</fullName>
        <ecNumber evidence="4">2.4.1.-</ecNumber>
    </recommendedName>
</protein>
<keyword evidence="6" id="KW-1185">Reference proteome</keyword>
<evidence type="ECO:0000256" key="3">
    <source>
        <dbReference type="ARBA" id="ARBA00023211"/>
    </source>
</evidence>
<dbReference type="OrthoDB" id="2014201at2759"/>
<dbReference type="GO" id="GO:0016757">
    <property type="term" value="F:glycosyltransferase activity"/>
    <property type="evidence" value="ECO:0007669"/>
    <property type="project" value="UniProtKB-KW"/>
</dbReference>
<accession>A0A9Q1N2W5</accession>
<dbReference type="InterPro" id="IPR050587">
    <property type="entry name" value="GNT1/Glycosyltrans_8"/>
</dbReference>
<proteinExistence type="inferred from homology"/>
<gene>
    <name evidence="5" type="ORF">K7X08_009419</name>
</gene>
<dbReference type="EMBL" id="JAJAGQ010000001">
    <property type="protein sequence ID" value="KAJ8572908.1"/>
    <property type="molecule type" value="Genomic_DNA"/>
</dbReference>
<dbReference type="InterPro" id="IPR029044">
    <property type="entry name" value="Nucleotide-diphossugar_trans"/>
</dbReference>
<evidence type="ECO:0000313" key="5">
    <source>
        <dbReference type="EMBL" id="KAJ8572908.1"/>
    </source>
</evidence>
<dbReference type="Gene3D" id="3.90.550.10">
    <property type="entry name" value="Spore Coat Polysaccharide Biosynthesis Protein SpsA, Chain A"/>
    <property type="match status" value="1"/>
</dbReference>
<comment type="caution">
    <text evidence="5">The sequence shown here is derived from an EMBL/GenBank/DDBJ whole genome shotgun (WGS) entry which is preliminary data.</text>
</comment>
<dbReference type="SUPFAM" id="SSF53448">
    <property type="entry name" value="Nucleotide-diphospho-sugar transferases"/>
    <property type="match status" value="1"/>
</dbReference>
<evidence type="ECO:0000313" key="6">
    <source>
        <dbReference type="Proteomes" id="UP001152561"/>
    </source>
</evidence>
<dbReference type="InterPro" id="IPR002495">
    <property type="entry name" value="Glyco_trans_8"/>
</dbReference>
<organism evidence="5 6">
    <name type="scientific">Anisodus acutangulus</name>
    <dbReference type="NCBI Taxonomy" id="402998"/>
    <lineage>
        <taxon>Eukaryota</taxon>
        <taxon>Viridiplantae</taxon>
        <taxon>Streptophyta</taxon>
        <taxon>Embryophyta</taxon>
        <taxon>Tracheophyta</taxon>
        <taxon>Spermatophyta</taxon>
        <taxon>Magnoliopsida</taxon>
        <taxon>eudicotyledons</taxon>
        <taxon>Gunneridae</taxon>
        <taxon>Pentapetalae</taxon>
        <taxon>asterids</taxon>
        <taxon>lamiids</taxon>
        <taxon>Solanales</taxon>
        <taxon>Solanaceae</taxon>
        <taxon>Solanoideae</taxon>
        <taxon>Hyoscyameae</taxon>
        <taxon>Anisodus</taxon>
    </lineage>
</organism>
<evidence type="ECO:0000256" key="4">
    <source>
        <dbReference type="RuleBase" id="RU362027"/>
    </source>
</evidence>
<name>A0A9Q1N2W5_9SOLA</name>
<keyword evidence="3" id="KW-0464">Manganese</keyword>
<keyword evidence="2" id="KW-0808">Transferase</keyword>
<evidence type="ECO:0000256" key="1">
    <source>
        <dbReference type="ARBA" id="ARBA00022676"/>
    </source>
</evidence>
<dbReference type="Proteomes" id="UP001152561">
    <property type="component" value="Unassembled WGS sequence"/>
</dbReference>